<feature type="chain" id="PRO_5021275812" evidence="1">
    <location>
        <begin position="22"/>
        <end position="1103"/>
    </location>
</feature>
<keyword evidence="4" id="KW-1185">Reference proteome</keyword>
<dbReference type="SMART" id="SM00710">
    <property type="entry name" value="PbH1"/>
    <property type="match status" value="10"/>
</dbReference>
<dbReference type="PROSITE" id="PS51257">
    <property type="entry name" value="PROKAR_LIPOPROTEIN"/>
    <property type="match status" value="1"/>
</dbReference>
<dbReference type="SUPFAM" id="SSF51126">
    <property type="entry name" value="Pectin lyase-like"/>
    <property type="match status" value="1"/>
</dbReference>
<reference evidence="3 4" key="1">
    <citation type="submission" date="2019-06" db="EMBL/GenBank/DDBJ databases">
        <title>A novel bacterium of genus Pontibacter, isolated from marine sediment.</title>
        <authorList>
            <person name="Huang H."/>
            <person name="Mo K."/>
            <person name="Hu Y."/>
        </authorList>
    </citation>
    <scope>NUCLEOTIDE SEQUENCE [LARGE SCALE GENOMIC DNA]</scope>
    <source>
        <strain evidence="3 4">HB172049</strain>
    </source>
</reference>
<gene>
    <name evidence="3" type="ORF">FJM65_12060</name>
</gene>
<name>A0A501W5D7_9BACT</name>
<keyword evidence="1" id="KW-0732">Signal</keyword>
<dbReference type="NCBIfam" id="TIGR04183">
    <property type="entry name" value="Por_Secre_tail"/>
    <property type="match status" value="1"/>
</dbReference>
<proteinExistence type="predicted"/>
<dbReference type="AlphaFoldDB" id="A0A501W5D7"/>
<dbReference type="InterPro" id="IPR006626">
    <property type="entry name" value="PbH1"/>
</dbReference>
<organism evidence="3 4">
    <name type="scientific">Pontibacter mangrovi</name>
    <dbReference type="NCBI Taxonomy" id="2589816"/>
    <lineage>
        <taxon>Bacteria</taxon>
        <taxon>Pseudomonadati</taxon>
        <taxon>Bacteroidota</taxon>
        <taxon>Cytophagia</taxon>
        <taxon>Cytophagales</taxon>
        <taxon>Hymenobacteraceae</taxon>
        <taxon>Pontibacter</taxon>
    </lineage>
</organism>
<dbReference type="Gene3D" id="2.160.20.10">
    <property type="entry name" value="Single-stranded right-handed beta-helix, Pectin lyase-like"/>
    <property type="match status" value="1"/>
</dbReference>
<dbReference type="Proteomes" id="UP000316727">
    <property type="component" value="Unassembled WGS sequence"/>
</dbReference>
<dbReference type="InterPro" id="IPR039448">
    <property type="entry name" value="Beta_helix"/>
</dbReference>
<dbReference type="EMBL" id="VFRQ01000006">
    <property type="protein sequence ID" value="TPE43490.1"/>
    <property type="molecule type" value="Genomic_DNA"/>
</dbReference>
<sequence>MRFFSSVLGLVLLMACVTAKAETYYVSSTGHASYAGTSPAQAWASIEQVNARAFAPGDTILFEGETIFPGNIYFAPEVHGTPERPIVLGSFGAGRAVIRSGDSFGFYAYNNAGIKIMNLVFEGSGRQTNQKSGIEFYLTVPSTTLPYIAIDNVEVYGFGASGIRIGSWTMTSASGYSQVSITNSSFHDNGDAGITTYADNGKLGHKNVYVAYNKVYNNAGIPTKTDLHSGNGIILGGVDGGTIEYCEAYNNGWLNAWKSGGPVGIWCYMSNNVIIQYNESHHNKTGTTKDGGGFDIDGGSTNCVLQYNYSHDNEGAGYLLAQYDTAPVMKNLTVRYNISENDGRKNGYGAVHLWSSGSNGGIQNAQIYNNTIYLSPAATGAPKAVWVQQGKTTVATFRNNIFMTTGGVRLLQVDVTTNVKFEGNNYWASGASPQFVWGGTVHGSLDKWRASTTQESRNGEALGYYLDPKLKAPGKGITVSNPKFLYTLEGYKLDKASPLAGKALRLRADFGIDAGNNDFWGNSLKQRSSFSIGANERTDLSKACLYGGPQLLTFGQAAQGTYSGNGVTTEGYFDPEVAGAGTHPLVYIYTDSLGQEQAMHHTVYVTDTKDTEWTGQNGTTDWFDSQNWSACVPTSRINATIPVAEDSTRYYPSINAGQHGFVHNLDAQGPLTIAQDGTLEITGSLAGANLNTASLSRLIFNSESRQYIPAGIYSNLVLQGAGTKKLAGAVTVTKQLDLSQSKLLLGNQHLTLASGASIAHYGATNYIVTDSAGFLTQQGLAPGITKVYPVGTARGYAPVMLRNDGTLDNFGVRVEDKSLTEAELTDGESTINKTWHIEEEVKGGSDVTMTLQWSGQDEPDSFNRSESYIRHFEGEAWQMMESDTITQGAIPDTYQISLSGVSSFSPFTVASTRPAPTPLPITLAGFTATRQDTDVLLQWQTSMEKDNLGFEIELSPDGKHFRSIGFIPSKSPNSLTKQIYSYRDTEAGKFGTRYYRLRQLDLDGTATLSAVKAVTFREARLAVSAFPNPFDDKISLVLEADKDGTASVTLTDARGNTVLQTTLPVYKGISRHQLDLSRLQRANMYFLSVSIGKQSFRLKLLKK</sequence>
<protein>
    <submittedName>
        <fullName evidence="3">T9SS type A sorting domain-containing protein</fullName>
    </submittedName>
</protein>
<feature type="domain" description="Right handed beta helix" evidence="2">
    <location>
        <begin position="149"/>
        <end position="325"/>
    </location>
</feature>
<dbReference type="InterPro" id="IPR011050">
    <property type="entry name" value="Pectin_lyase_fold/virulence"/>
</dbReference>
<dbReference type="InterPro" id="IPR012334">
    <property type="entry name" value="Pectin_lyas_fold"/>
</dbReference>
<feature type="signal peptide" evidence="1">
    <location>
        <begin position="1"/>
        <end position="21"/>
    </location>
</feature>
<dbReference type="OrthoDB" id="3333873at2"/>
<evidence type="ECO:0000256" key="1">
    <source>
        <dbReference type="SAM" id="SignalP"/>
    </source>
</evidence>
<comment type="caution">
    <text evidence="3">The sequence shown here is derived from an EMBL/GenBank/DDBJ whole genome shotgun (WGS) entry which is preliminary data.</text>
</comment>
<evidence type="ECO:0000313" key="4">
    <source>
        <dbReference type="Proteomes" id="UP000316727"/>
    </source>
</evidence>
<dbReference type="InterPro" id="IPR026444">
    <property type="entry name" value="Secre_tail"/>
</dbReference>
<dbReference type="Pfam" id="PF13229">
    <property type="entry name" value="Beta_helix"/>
    <property type="match status" value="1"/>
</dbReference>
<accession>A0A501W5D7</accession>
<evidence type="ECO:0000259" key="2">
    <source>
        <dbReference type="Pfam" id="PF13229"/>
    </source>
</evidence>
<evidence type="ECO:0000313" key="3">
    <source>
        <dbReference type="EMBL" id="TPE43490.1"/>
    </source>
</evidence>